<accession>A0A1I1T5Z9</accession>
<sequence length="184" mass="19447">MRYAVLRPLSLLNRINRKACITLTAIAGFTILSGCVANDESGSDALSNGSQMVSTSTKLSPLNESDITGNPVKGELVCTFSAGRSTFLYGAGNVATKGDSEGILKFGDQVIKVHAPGGFDSMQHGTLFKGERVVAEVKLKEKEKADQPEKAGTDGAASFPAATLTYIRNNSSMRVIEGNWECGP</sequence>
<dbReference type="PROSITE" id="PS51257">
    <property type="entry name" value="PROKAR_LIPOPROTEIN"/>
    <property type="match status" value="1"/>
</dbReference>
<name>A0A1I1T5Z9_PSEOC</name>
<dbReference type="Proteomes" id="UP000243950">
    <property type="component" value="Unassembled WGS sequence"/>
</dbReference>
<evidence type="ECO:0000313" key="1">
    <source>
        <dbReference type="EMBL" id="SFD50830.1"/>
    </source>
</evidence>
<gene>
    <name evidence="1" type="ORF">SAMN05216372_102135</name>
</gene>
<dbReference type="RefSeq" id="WP_093501492.1">
    <property type="nucleotide sequence ID" value="NZ_BSSG01000002.1"/>
</dbReference>
<dbReference type="AlphaFoldDB" id="A0A1I1T5Z9"/>
<evidence type="ECO:0008006" key="3">
    <source>
        <dbReference type="Google" id="ProtNLM"/>
    </source>
</evidence>
<organism evidence="1 2">
    <name type="scientific">Pseudomonas straminea</name>
    <dbReference type="NCBI Taxonomy" id="47882"/>
    <lineage>
        <taxon>Bacteria</taxon>
        <taxon>Pseudomonadati</taxon>
        <taxon>Pseudomonadota</taxon>
        <taxon>Gammaproteobacteria</taxon>
        <taxon>Pseudomonadales</taxon>
        <taxon>Pseudomonadaceae</taxon>
        <taxon>Phytopseudomonas</taxon>
    </lineage>
</organism>
<evidence type="ECO:0000313" key="2">
    <source>
        <dbReference type="Proteomes" id="UP000243950"/>
    </source>
</evidence>
<protein>
    <recommendedName>
        <fullName evidence="3">Lipoprotein</fullName>
    </recommendedName>
</protein>
<reference evidence="2" key="1">
    <citation type="submission" date="2016-10" db="EMBL/GenBank/DDBJ databases">
        <authorList>
            <person name="Varghese N."/>
            <person name="Submissions S."/>
        </authorList>
    </citation>
    <scope>NUCLEOTIDE SEQUENCE [LARGE SCALE GENOMIC DNA]</scope>
    <source>
        <strain evidence="2">JCM 2783</strain>
    </source>
</reference>
<keyword evidence="2" id="KW-1185">Reference proteome</keyword>
<proteinExistence type="predicted"/>
<dbReference type="EMBL" id="FOMO01000002">
    <property type="protein sequence ID" value="SFD50830.1"/>
    <property type="molecule type" value="Genomic_DNA"/>
</dbReference>